<sequence length="318" mass="36028">MAFNNLSFQPRLENIYMFKHTFLALSLSSLLSSVTFAEKAQDNTQPQESKEKNIAPVSSAKLPEKYPTPDEIDKLMRIHFPKEWAQKQATQNKPETSKSVTQESVKTPMKASEKVKPKAPMTAPVQSTPAKDTIRVRQITAGKTAKQKLSEHKATDIQKMGVNLKYRYNPKLYTLLPDNVKNIGLIGRVNYTSVGSLRIYRDVSSKALADAYFQNHQRHSELFSAYLARKITLNDGVIGKKVTLYKAFIDELGYKFADTPVRSVRSAKEAEEKYLYIMLRLTPSDRILFWKYINTMRTGDTVNLPVGLTIADILTADI</sequence>
<feature type="compositionally biased region" description="Polar residues" evidence="1">
    <location>
        <begin position="87"/>
        <end position="105"/>
    </location>
</feature>
<accession>A0A6C0Y6P2</accession>
<organism evidence="2 3">
    <name type="scientific">Acinetobacter indicus</name>
    <dbReference type="NCBI Taxonomy" id="756892"/>
    <lineage>
        <taxon>Bacteria</taxon>
        <taxon>Pseudomonadati</taxon>
        <taxon>Pseudomonadota</taxon>
        <taxon>Gammaproteobacteria</taxon>
        <taxon>Moraxellales</taxon>
        <taxon>Moraxellaceae</taxon>
        <taxon>Acinetobacter</taxon>
    </lineage>
</organism>
<evidence type="ECO:0000313" key="3">
    <source>
        <dbReference type="Proteomes" id="UP000503440"/>
    </source>
</evidence>
<name>A0A6C0Y6P2_9GAMM</name>
<keyword evidence="2" id="KW-0614">Plasmid</keyword>
<feature type="region of interest" description="Disordered" evidence="1">
    <location>
        <begin position="85"/>
        <end position="130"/>
    </location>
</feature>
<feature type="region of interest" description="Disordered" evidence="1">
    <location>
        <begin position="41"/>
        <end position="66"/>
    </location>
</feature>
<dbReference type="AlphaFoldDB" id="A0A6C0Y6P2"/>
<gene>
    <name evidence="2" type="ORF">FSC09_15415</name>
</gene>
<protein>
    <submittedName>
        <fullName evidence="2">Uncharacterized protein</fullName>
    </submittedName>
</protein>
<dbReference type="Proteomes" id="UP000503440">
    <property type="component" value="Plasmid pB18-1"/>
</dbReference>
<evidence type="ECO:0000313" key="2">
    <source>
        <dbReference type="EMBL" id="QIC71779.1"/>
    </source>
</evidence>
<proteinExistence type="predicted"/>
<dbReference type="EMBL" id="CP044456">
    <property type="protein sequence ID" value="QIC71779.1"/>
    <property type="molecule type" value="Genomic_DNA"/>
</dbReference>
<geneLocation type="plasmid" evidence="3">
    <name>pb18-1</name>
</geneLocation>
<reference evidence="2 3" key="1">
    <citation type="submission" date="2019-09" db="EMBL/GenBank/DDBJ databases">
        <title>Non-baumannii Acinetobacter spp. carrying blaNDM-1 isolated in China.</title>
        <authorList>
            <person name="Cui C."/>
            <person name="Chen C."/>
            <person name="Sun J."/>
            <person name="Liu Y."/>
        </authorList>
    </citation>
    <scope>NUCLEOTIDE SEQUENCE [LARGE SCALE GENOMIC DNA]</scope>
    <source>
        <strain evidence="2 3">B18</strain>
        <plasmid evidence="3">pb18-1</plasmid>
    </source>
</reference>
<evidence type="ECO:0000256" key="1">
    <source>
        <dbReference type="SAM" id="MobiDB-lite"/>
    </source>
</evidence>